<gene>
    <name evidence="2" type="ORF">COV57_03455</name>
</gene>
<keyword evidence="1" id="KW-1133">Transmembrane helix</keyword>
<dbReference type="EMBL" id="PCWO01000050">
    <property type="protein sequence ID" value="PIR04612.1"/>
    <property type="molecule type" value="Genomic_DNA"/>
</dbReference>
<dbReference type="AlphaFoldDB" id="A0A2H0N6T4"/>
<keyword evidence="1" id="KW-0472">Membrane</keyword>
<feature type="transmembrane region" description="Helical" evidence="1">
    <location>
        <begin position="12"/>
        <end position="34"/>
    </location>
</feature>
<evidence type="ECO:0000313" key="3">
    <source>
        <dbReference type="Proteomes" id="UP000229893"/>
    </source>
</evidence>
<proteinExistence type="predicted"/>
<sequence length="180" mass="20458">MFAKFKKNWKQIFSIGSIIAILIIVAQLIVIGILKNKIEDKINILGNENQKVQIEAQIFEKKDNLLKQQNEAKIFEPLLKKKLASKDDLISFTRDIGVIGKTASVNVVPAFTGESKDESNFFGSANMTLTVDGNFSNILNFMQLVEESRFLITYENFDVSKLKDSNEFRLFARGSVIFRK</sequence>
<dbReference type="InterPro" id="IPR014717">
    <property type="entry name" value="Transl_elong_EF1B/ribsomal_bS6"/>
</dbReference>
<reference evidence="2 3" key="1">
    <citation type="submission" date="2017-09" db="EMBL/GenBank/DDBJ databases">
        <title>Depth-based differentiation of microbial function through sediment-hosted aquifers and enrichment of novel symbionts in the deep terrestrial subsurface.</title>
        <authorList>
            <person name="Probst A.J."/>
            <person name="Ladd B."/>
            <person name="Jarett J.K."/>
            <person name="Geller-Mcgrath D.E."/>
            <person name="Sieber C.M."/>
            <person name="Emerson J.B."/>
            <person name="Anantharaman K."/>
            <person name="Thomas B.C."/>
            <person name="Malmstrom R."/>
            <person name="Stieglmeier M."/>
            <person name="Klingl A."/>
            <person name="Woyke T."/>
            <person name="Ryan C.M."/>
            <person name="Banfield J.F."/>
        </authorList>
    </citation>
    <scope>NUCLEOTIDE SEQUENCE [LARGE SCALE GENOMIC DNA]</scope>
    <source>
        <strain evidence="2">CG11_big_fil_rev_8_21_14_0_20_35_14</strain>
    </source>
</reference>
<organism evidence="2 3">
    <name type="scientific">Candidatus Liptonbacteria bacterium CG11_big_fil_rev_8_21_14_0_20_35_14</name>
    <dbReference type="NCBI Taxonomy" id="1974634"/>
    <lineage>
        <taxon>Bacteria</taxon>
        <taxon>Candidatus Liptoniibacteriota</taxon>
    </lineage>
</organism>
<accession>A0A2H0N6T4</accession>
<dbReference type="Gene3D" id="3.30.70.60">
    <property type="match status" value="1"/>
</dbReference>
<evidence type="ECO:0000256" key="1">
    <source>
        <dbReference type="SAM" id="Phobius"/>
    </source>
</evidence>
<evidence type="ECO:0000313" key="2">
    <source>
        <dbReference type="EMBL" id="PIR04612.1"/>
    </source>
</evidence>
<comment type="caution">
    <text evidence="2">The sequence shown here is derived from an EMBL/GenBank/DDBJ whole genome shotgun (WGS) entry which is preliminary data.</text>
</comment>
<keyword evidence="1" id="KW-0812">Transmembrane</keyword>
<protein>
    <submittedName>
        <fullName evidence="2">Uncharacterized protein</fullName>
    </submittedName>
</protein>
<dbReference type="Proteomes" id="UP000229893">
    <property type="component" value="Unassembled WGS sequence"/>
</dbReference>
<name>A0A2H0N6T4_9BACT</name>